<feature type="domain" description="Ketosynthase family 3 (KS3)" evidence="7">
    <location>
        <begin position="392"/>
        <end position="826"/>
    </location>
</feature>
<dbReference type="FunFam" id="3.40.366.10:FF:000017">
    <property type="entry name" value="Non-reducing polyketide synthase aptA"/>
    <property type="match status" value="1"/>
</dbReference>
<evidence type="ECO:0000259" key="6">
    <source>
        <dbReference type="PROSITE" id="PS50075"/>
    </source>
</evidence>
<dbReference type="Pfam" id="PF00109">
    <property type="entry name" value="ketoacyl-synt"/>
    <property type="match status" value="1"/>
</dbReference>
<dbReference type="SUPFAM" id="SSF53901">
    <property type="entry name" value="Thiolase-like"/>
    <property type="match status" value="1"/>
</dbReference>
<dbReference type="InterPro" id="IPR014031">
    <property type="entry name" value="Ketoacyl_synth_C"/>
</dbReference>
<dbReference type="InterPro" id="IPR016039">
    <property type="entry name" value="Thiolase-like"/>
</dbReference>
<dbReference type="PROSITE" id="PS52019">
    <property type="entry name" value="PKS_MFAS_DH"/>
    <property type="match status" value="1"/>
</dbReference>
<dbReference type="InterPro" id="IPR016035">
    <property type="entry name" value="Acyl_Trfase/lysoPLipase"/>
</dbReference>
<keyword evidence="10" id="KW-1185">Reference proteome</keyword>
<dbReference type="InterPro" id="IPR016036">
    <property type="entry name" value="Malonyl_transacylase_ACP-bd"/>
</dbReference>
<feature type="region of interest" description="N-terminal hotdog fold" evidence="4">
    <location>
        <begin position="1315"/>
        <end position="1458"/>
    </location>
</feature>
<evidence type="ECO:0000256" key="3">
    <source>
        <dbReference type="ARBA" id="ARBA00022679"/>
    </source>
</evidence>
<evidence type="ECO:0000256" key="1">
    <source>
        <dbReference type="ARBA" id="ARBA00022450"/>
    </source>
</evidence>
<evidence type="ECO:0000313" key="10">
    <source>
        <dbReference type="Proteomes" id="UP000253153"/>
    </source>
</evidence>
<dbReference type="Pfam" id="PF00698">
    <property type="entry name" value="Acyl_transf_1"/>
    <property type="match status" value="1"/>
</dbReference>
<dbReference type="InterPro" id="IPR020841">
    <property type="entry name" value="PKS_Beta-ketoAc_synthase_dom"/>
</dbReference>
<name>A0A366RNP4_9HYPO</name>
<dbReference type="InterPro" id="IPR014030">
    <property type="entry name" value="Ketoacyl_synth_N"/>
</dbReference>
<evidence type="ECO:0000259" key="8">
    <source>
        <dbReference type="PROSITE" id="PS52019"/>
    </source>
</evidence>
<dbReference type="PANTHER" id="PTHR43775:SF37">
    <property type="entry name" value="SI:DKEY-61P9.11"/>
    <property type="match status" value="1"/>
</dbReference>
<feature type="compositionally biased region" description="Low complexity" evidence="5">
    <location>
        <begin position="1692"/>
        <end position="1701"/>
    </location>
</feature>
<dbReference type="GO" id="GO:0031177">
    <property type="term" value="F:phosphopantetheine binding"/>
    <property type="evidence" value="ECO:0007669"/>
    <property type="project" value="InterPro"/>
</dbReference>
<dbReference type="Proteomes" id="UP000253153">
    <property type="component" value="Unassembled WGS sequence"/>
</dbReference>
<dbReference type="Pfam" id="PF02801">
    <property type="entry name" value="Ketoacyl-synt_C"/>
    <property type="match status" value="1"/>
</dbReference>
<dbReference type="SMART" id="SM00825">
    <property type="entry name" value="PKS_KS"/>
    <property type="match status" value="1"/>
</dbReference>
<accession>A0A366RNP4</accession>
<feature type="domain" description="Carrier" evidence="6">
    <location>
        <begin position="1698"/>
        <end position="1775"/>
    </location>
</feature>
<gene>
    <name evidence="9" type="ORF">FIESC28_05880</name>
</gene>
<feature type="active site" description="Proton acceptor; for dehydratase activity" evidence="4">
    <location>
        <position position="1347"/>
    </location>
</feature>
<evidence type="ECO:0000256" key="4">
    <source>
        <dbReference type="PROSITE-ProRule" id="PRU01363"/>
    </source>
</evidence>
<dbReference type="Pfam" id="PF16073">
    <property type="entry name" value="SAT"/>
    <property type="match status" value="1"/>
</dbReference>
<evidence type="ECO:0000313" key="9">
    <source>
        <dbReference type="EMBL" id="RBR18739.1"/>
    </source>
</evidence>
<dbReference type="SMART" id="SM00823">
    <property type="entry name" value="PKS_PP"/>
    <property type="match status" value="1"/>
</dbReference>
<dbReference type="PROSITE" id="PS52004">
    <property type="entry name" value="KS3_2"/>
    <property type="match status" value="1"/>
</dbReference>
<reference evidence="9 10" key="1">
    <citation type="submission" date="2018-06" db="EMBL/GenBank/DDBJ databases">
        <title>Fusarium incarnatum-equiseti species complex species 28.</title>
        <authorList>
            <person name="Gardiner D.M."/>
        </authorList>
    </citation>
    <scope>NUCLEOTIDE SEQUENCE [LARGE SCALE GENOMIC DNA]</scope>
    <source>
        <strain evidence="9 10">FIESC_28</strain>
    </source>
</reference>
<dbReference type="EMBL" id="QKXC01000121">
    <property type="protein sequence ID" value="RBR18739.1"/>
    <property type="molecule type" value="Genomic_DNA"/>
</dbReference>
<dbReference type="NCBIfam" id="TIGR04532">
    <property type="entry name" value="PT_fungal_PKS"/>
    <property type="match status" value="1"/>
</dbReference>
<evidence type="ECO:0000259" key="7">
    <source>
        <dbReference type="PROSITE" id="PS52004"/>
    </source>
</evidence>
<dbReference type="Gene3D" id="3.40.47.10">
    <property type="match status" value="1"/>
</dbReference>
<dbReference type="SUPFAM" id="SSF52151">
    <property type="entry name" value="FabD/lysophospholipase-like"/>
    <property type="match status" value="1"/>
</dbReference>
<sequence length="1776" mass="194398">METRKPDKPRVVAFSNEFPSDSPESLLRSLYRNSKLRNHHHLARFLDEATTAVRHEVVDLPPEMRKLVPSFDSVHTLATDKVLRRGVLGSSIDGVLLCVLQIGSSINYREATLSGFDITQSEDTVLVGLGIGLLAAAALATAPDIGSLPALGAEAVRIAFRLGVFVSEVSQNIEPLNEDSQFESWAYVVHGVAAEEVQQELDAMYSQLPIPEIGRIFISAKSENSVTVSGPPSRLKEIFRTSAFFCCHKSVALPVFGGLCHAAHVYSAKDATHIVGPPQRRVSYSPQIPVLSTSTGLPFTAQATSQLFQQVVTEILTQTITWSNVVQQVTERFRDCSNPDADIFIFGPSRDTRDITTGWTSAVPNININLVDVIDSLKGLESPEGKSRAPSRSKIAIVGMSCRLPGGATDTQKFWDILHQGLDVHRLIPKDRFDVNTHYDPEGKAVNASHTPYGCFIEDPGLFDAPFFNISPREAEQTDPMQRLMLITAYEALERAGFVLGRTPSAEKDRVGTWYGQASDDYREVNTAQNISTYFIPGGCRAFGPGRINYFFKFSGPSFSCDTACSSSLAAIQAACTALWGGEVDTVVAGGSNVVTNSDAFSGLSHGHFLTKTPNACKTWDADADGYCRADGVVSFVLKRLEDAEADNDNILGLILGAGTNHSADAVSITHPHAPTQSLLYRKVLDQAGVDPLDVSYIEAHGTGTQAGDIQEVTSIKDVFSPLERRRSQKYPLYMGAVKSNVGHGEAVAGATALLKVLLMFEHQSIPPHVGIRTELNPKLSRIMHQSNLHITFQDTPWTRTVDRKRVALVNSFSAAGGNTSLVLEEGPVQANRNLDPRAMGSHAIALSAKCKKSLKGNMTRMLDYLERNPSISLADLAYTTTARRQHYNYRTVTHAADREDLRRQLAGSIESVDVHVPIQTSSIPSVAFTFTGQGAANKSPNFELYHLSPVFRSQLDTLDSITQQLGFPSFIPSIDGSHDKNYDHGTVVSQIALTCIQIAQAKYWETLSIKPDVVLGHSLGEYAALCVAGVLSASDAIYLVGSRAKLLDERCEKGSHGMLAVRASVDRTKEVIKALGVEYDIACINGPEATVLSATCEEMESIETALRDKRLHCTPLRILYAFHSNQTEPILDDFESFAKASTIFREPKIPIISPLLAKVICDDKTINSTYVRRATRETCNFEAALRTALSMSMVDKDTLWIELGPHSVNTNFIKAIAGPSCVAVPTFRRDENNWETISHSLGTLHCAGLEIDWSEFHRPFQTCLRLVDLPTYCWNNKNYWIQYNGNWALTKGNTFYDKKGSVAPVSSFSTSLVQTIVDEEFSGASAMVTMESDLMSSDFLEAARGHSMNGHAVVTSSIHADIAYTLGEYVTKQLGSPLKSESLSIKNLQVVKGLVVHNNTAKSQFIRVVARTSDIESGVSLGWYNIASIGSLESEPFATATVVCHEAPATLQSWTSISHLIESRINTLEDMANRGLATRFSRNMAYTLFAHSLVTYSEKYRGMQSVVMHELEGFAHVKLCTETKGVWTIPPHFIDSVAHLAGFIMNVSDSHDMTTQFCVTSGWESMCFAEPLNAGAELVSYVKMIPCKNEKDVFLGDVYVMSEGAIVGKVGGIRFKRYPRILLDRFFSPPDPKSNEPPVNNVFQDVPSTHKANQVPLTPPERSTNSTQSSLTRSHKSPNTISLSNSASIQPETPSSGESSSPLAKAIAIISDQMGIPISELQDDCNFADIGVDSLMSLVLAEQFRVELGITVNSSHFLEYPNLGALKTWLWEYCA</sequence>
<dbReference type="Gene3D" id="3.40.366.10">
    <property type="entry name" value="Malonyl-Coenzyme A Acyl Carrier Protein, domain 2"/>
    <property type="match status" value="2"/>
</dbReference>
<dbReference type="InterPro" id="IPR042104">
    <property type="entry name" value="PKS_dehydratase_sf"/>
</dbReference>
<dbReference type="InterPro" id="IPR030918">
    <property type="entry name" value="PT_fungal_PKS"/>
</dbReference>
<protein>
    <recommendedName>
        <fullName evidence="11">Carrier domain-containing protein</fullName>
    </recommendedName>
</protein>
<dbReference type="OrthoDB" id="329835at2759"/>
<dbReference type="CDD" id="cd00833">
    <property type="entry name" value="PKS"/>
    <property type="match status" value="1"/>
</dbReference>
<dbReference type="InterPro" id="IPR001227">
    <property type="entry name" value="Ac_transferase_dom_sf"/>
</dbReference>
<dbReference type="GO" id="GO:0004312">
    <property type="term" value="F:fatty acid synthase activity"/>
    <property type="evidence" value="ECO:0007669"/>
    <property type="project" value="TreeGrafter"/>
</dbReference>
<dbReference type="RefSeq" id="XP_031015886.1">
    <property type="nucleotide sequence ID" value="XM_031160025.1"/>
</dbReference>
<keyword evidence="1" id="KW-0596">Phosphopantetheine</keyword>
<organism evidence="9 10">
    <name type="scientific">Fusarium coffeatum</name>
    <dbReference type="NCBI Taxonomy" id="231269"/>
    <lineage>
        <taxon>Eukaryota</taxon>
        <taxon>Fungi</taxon>
        <taxon>Dikarya</taxon>
        <taxon>Ascomycota</taxon>
        <taxon>Pezizomycotina</taxon>
        <taxon>Sordariomycetes</taxon>
        <taxon>Hypocreomycetidae</taxon>
        <taxon>Hypocreales</taxon>
        <taxon>Nectriaceae</taxon>
        <taxon>Fusarium</taxon>
        <taxon>Fusarium incarnatum-equiseti species complex</taxon>
    </lineage>
</organism>
<feature type="region of interest" description="Disordered" evidence="5">
    <location>
        <begin position="1651"/>
        <end position="1701"/>
    </location>
</feature>
<evidence type="ECO:0000256" key="5">
    <source>
        <dbReference type="SAM" id="MobiDB-lite"/>
    </source>
</evidence>
<dbReference type="GeneID" id="41995321"/>
<dbReference type="GO" id="GO:0006633">
    <property type="term" value="P:fatty acid biosynthetic process"/>
    <property type="evidence" value="ECO:0007669"/>
    <property type="project" value="TreeGrafter"/>
</dbReference>
<dbReference type="InterPro" id="IPR020806">
    <property type="entry name" value="PKS_PP-bd"/>
</dbReference>
<feature type="region of interest" description="C-terminal hotdog fold" evidence="4">
    <location>
        <begin position="1477"/>
        <end position="1625"/>
    </location>
</feature>
<keyword evidence="3" id="KW-0808">Transferase</keyword>
<dbReference type="Pfam" id="PF00550">
    <property type="entry name" value="PP-binding"/>
    <property type="match status" value="1"/>
</dbReference>
<dbReference type="PANTHER" id="PTHR43775">
    <property type="entry name" value="FATTY ACID SYNTHASE"/>
    <property type="match status" value="1"/>
</dbReference>
<dbReference type="InterPro" id="IPR009081">
    <property type="entry name" value="PP-bd_ACP"/>
</dbReference>
<dbReference type="Pfam" id="PF22621">
    <property type="entry name" value="CurL-like_PKS_C"/>
    <property type="match status" value="1"/>
</dbReference>
<evidence type="ECO:0000256" key="2">
    <source>
        <dbReference type="ARBA" id="ARBA00022553"/>
    </source>
</evidence>
<feature type="active site" description="Proton donor; for dehydratase activity" evidence="4">
    <location>
        <position position="1536"/>
    </location>
</feature>
<proteinExistence type="predicted"/>
<dbReference type="Gene3D" id="1.10.1200.10">
    <property type="entry name" value="ACP-like"/>
    <property type="match status" value="1"/>
</dbReference>
<dbReference type="Gene3D" id="3.30.70.3290">
    <property type="match status" value="1"/>
</dbReference>
<dbReference type="InterPro" id="IPR032088">
    <property type="entry name" value="SAT"/>
</dbReference>
<dbReference type="FunFam" id="3.10.129.110:FF:000001">
    <property type="entry name" value="Sterigmatocystin biosynthesis polyketide synthase"/>
    <property type="match status" value="1"/>
</dbReference>
<dbReference type="PROSITE" id="PS50075">
    <property type="entry name" value="CARRIER"/>
    <property type="match status" value="1"/>
</dbReference>
<dbReference type="InterPro" id="IPR014043">
    <property type="entry name" value="Acyl_transferase_dom"/>
</dbReference>
<comment type="caution">
    <text evidence="9">The sequence shown here is derived from an EMBL/GenBank/DDBJ whole genome shotgun (WGS) entry which is preliminary data.</text>
</comment>
<evidence type="ECO:0008006" key="11">
    <source>
        <dbReference type="Google" id="ProtNLM"/>
    </source>
</evidence>
<dbReference type="SUPFAM" id="SSF47336">
    <property type="entry name" value="ACP-like"/>
    <property type="match status" value="1"/>
</dbReference>
<dbReference type="GO" id="GO:0044550">
    <property type="term" value="P:secondary metabolite biosynthetic process"/>
    <property type="evidence" value="ECO:0007669"/>
    <property type="project" value="TreeGrafter"/>
</dbReference>
<dbReference type="InterPro" id="IPR050091">
    <property type="entry name" value="PKS_NRPS_Biosynth_Enz"/>
</dbReference>
<dbReference type="InterPro" id="IPR036736">
    <property type="entry name" value="ACP-like_sf"/>
</dbReference>
<dbReference type="Gene3D" id="3.10.129.110">
    <property type="entry name" value="Polyketide synthase dehydratase"/>
    <property type="match status" value="1"/>
</dbReference>
<dbReference type="SMART" id="SM00827">
    <property type="entry name" value="PKS_AT"/>
    <property type="match status" value="1"/>
</dbReference>
<dbReference type="SUPFAM" id="SSF55048">
    <property type="entry name" value="Probable ACP-binding domain of malonyl-CoA ACP transacylase"/>
    <property type="match status" value="1"/>
</dbReference>
<keyword evidence="2" id="KW-0597">Phosphoprotein</keyword>
<feature type="compositionally biased region" description="Polar residues" evidence="5">
    <location>
        <begin position="1651"/>
        <end position="1691"/>
    </location>
</feature>
<dbReference type="InterPro" id="IPR049900">
    <property type="entry name" value="PKS_mFAS_DH"/>
</dbReference>
<feature type="domain" description="PKS/mFAS DH" evidence="8">
    <location>
        <begin position="1315"/>
        <end position="1625"/>
    </location>
</feature>